<keyword evidence="5 10" id="KW-0812">Transmembrane</keyword>
<evidence type="ECO:0000256" key="5">
    <source>
        <dbReference type="ARBA" id="ARBA00022692"/>
    </source>
</evidence>
<keyword evidence="7 10" id="KW-0472">Membrane</keyword>
<feature type="transmembrane region" description="Helical" evidence="10">
    <location>
        <begin position="191"/>
        <end position="212"/>
    </location>
</feature>
<dbReference type="CDD" id="cd17356">
    <property type="entry name" value="MFS_HXT"/>
    <property type="match status" value="1"/>
</dbReference>
<feature type="transmembrane region" description="Helical" evidence="10">
    <location>
        <begin position="479"/>
        <end position="502"/>
    </location>
</feature>
<feature type="region of interest" description="Disordered" evidence="9">
    <location>
        <begin position="760"/>
        <end position="813"/>
    </location>
</feature>
<dbReference type="PRINTS" id="PR00171">
    <property type="entry name" value="SUGRTRNSPORT"/>
</dbReference>
<feature type="transmembrane region" description="Helical" evidence="10">
    <location>
        <begin position="347"/>
        <end position="372"/>
    </location>
</feature>
<feature type="transmembrane region" description="Helical" evidence="10">
    <location>
        <begin position="517"/>
        <end position="536"/>
    </location>
</feature>
<dbReference type="GO" id="GO:0005886">
    <property type="term" value="C:plasma membrane"/>
    <property type="evidence" value="ECO:0007669"/>
    <property type="project" value="UniProtKB-ARBA"/>
</dbReference>
<dbReference type="Gene3D" id="1.20.1250.20">
    <property type="entry name" value="MFS general substrate transporter like domains"/>
    <property type="match status" value="1"/>
</dbReference>
<feature type="compositionally biased region" description="Polar residues" evidence="9">
    <location>
        <begin position="712"/>
        <end position="722"/>
    </location>
</feature>
<dbReference type="Pfam" id="PF00083">
    <property type="entry name" value="Sugar_tr"/>
    <property type="match status" value="1"/>
</dbReference>
<sequence>MIINSNHRKNISKAARLVLLRRRANGDNEAGVSGLPAGNKSNNGLSGSASPQELYQENGEEFELSNFASLTDMESEIFLQPPAKQSKKISIFVGLFVAVGGFLFGYDTGLINNVSQMPYVLKTIAPNKHQFTTSQISILVSFLSLGTFFGALFAPFISDRYGRKTTMLFSTFFVFMVGNSLQVAATSMTLLVVGRVLSGLSVGLISAAVPLYQSEAAQKSVRGAIISTYQWAITWGLLVASAVSQGTYKRMNASSYRIPISLQYVWAFTLGVGVLFLPESPRYYVFKDRLDLAAKSLSFLRGVPEDDSGLLEELVEIKATYDYELSFGKTSFLDCFRSTKSRSKQRLRMMTGIALQAFQQVSGINFIFYYGVNFFNKTGIKNSYLVSFITYAVNVVFNVPGLFLVEYIGRRKLLLGGGIVMTLANFTIAVTGLVADSKIANKVMIAFICLFIASFSATWGGGVWVISAELYPLGVRAKCTSICAASNWLFNFICALITPYIVRIDNGQHSSTMGSKIFFVWGSLNAISVLVGYFTIYETSGLSLEEIDELYKNSSSGVDSMKWNKKIRSMPELFQRNAQNDDSIGEEVVVTGNNVHNFGAAQGSSSNETNSNENSNEKYTSPIAMPQFGARSIDHPSSASDMFSKRLPLAELNFVDLGNGLGITTYQRGPPSVLTDSSDEDEEEQDLADAYSLEHASQDTEDLHHLHHLTSNRRNTNGSEPLSSKSGSSAAGTVRTSPPKHNKHRREDFNMYMAQLINRGSQEAVSCSSEPKNHPIPHDIMSQWNSSSKEESNRRNSSTDNSNPSTPKNTHHK</sequence>
<dbReference type="OrthoDB" id="6612291at2759"/>
<dbReference type="SUPFAM" id="SSF103473">
    <property type="entry name" value="MFS general substrate transporter"/>
    <property type="match status" value="1"/>
</dbReference>
<feature type="compositionally biased region" description="Polar residues" evidence="9">
    <location>
        <begin position="760"/>
        <end position="770"/>
    </location>
</feature>
<dbReference type="FunFam" id="1.20.1250.20:FF:000115">
    <property type="entry name" value="High-affinity glucose transporter"/>
    <property type="match status" value="1"/>
</dbReference>
<evidence type="ECO:0000256" key="1">
    <source>
        <dbReference type="ARBA" id="ARBA00004141"/>
    </source>
</evidence>
<evidence type="ECO:0000259" key="11">
    <source>
        <dbReference type="PROSITE" id="PS50850"/>
    </source>
</evidence>
<evidence type="ECO:0000256" key="6">
    <source>
        <dbReference type="ARBA" id="ARBA00022989"/>
    </source>
</evidence>
<feature type="transmembrane region" description="Helical" evidence="10">
    <location>
        <begin position="412"/>
        <end position="433"/>
    </location>
</feature>
<feature type="region of interest" description="Disordered" evidence="9">
    <location>
        <begin position="30"/>
        <end position="52"/>
    </location>
</feature>
<feature type="domain" description="Major facilitator superfamily (MFS) profile" evidence="11">
    <location>
        <begin position="93"/>
        <end position="540"/>
    </location>
</feature>
<gene>
    <name evidence="12" type="primary">SNF3</name>
</gene>
<evidence type="ECO:0000256" key="8">
    <source>
        <dbReference type="ARBA" id="ARBA00023180"/>
    </source>
</evidence>
<feature type="compositionally biased region" description="Polar residues" evidence="9">
    <location>
        <begin position="39"/>
        <end position="52"/>
    </location>
</feature>
<dbReference type="InterPro" id="IPR036259">
    <property type="entry name" value="MFS_trans_sf"/>
</dbReference>
<comment type="similarity">
    <text evidence="2">Belongs to the major facilitator superfamily. Sugar transporter (TC 2.A.1.1) family.</text>
</comment>
<dbReference type="NCBIfam" id="TIGR00879">
    <property type="entry name" value="SP"/>
    <property type="match status" value="1"/>
</dbReference>
<dbReference type="PROSITE" id="PS00216">
    <property type="entry name" value="SUGAR_TRANSPORT_1"/>
    <property type="match status" value="1"/>
</dbReference>
<dbReference type="PANTHER" id="PTHR48022">
    <property type="entry name" value="PLASTIDIC GLUCOSE TRANSPORTER 4"/>
    <property type="match status" value="1"/>
</dbReference>
<dbReference type="InterPro" id="IPR005829">
    <property type="entry name" value="Sugar_transporter_CS"/>
</dbReference>
<proteinExistence type="inferred from homology"/>
<dbReference type="GO" id="GO:0005351">
    <property type="term" value="F:carbohydrate:proton symporter activity"/>
    <property type="evidence" value="ECO:0007669"/>
    <property type="project" value="TreeGrafter"/>
</dbReference>
<dbReference type="EMBL" id="MT081965">
    <property type="protein sequence ID" value="QPM65721.1"/>
    <property type="molecule type" value="Genomic_DNA"/>
</dbReference>
<keyword evidence="8" id="KW-0325">Glycoprotein</keyword>
<keyword evidence="6 10" id="KW-1133">Transmembrane helix</keyword>
<dbReference type="PROSITE" id="PS00217">
    <property type="entry name" value="SUGAR_TRANSPORT_2"/>
    <property type="match status" value="1"/>
</dbReference>
<dbReference type="GO" id="GO:0005536">
    <property type="term" value="F:D-glucose binding"/>
    <property type="evidence" value="ECO:0007669"/>
    <property type="project" value="UniProtKB-ARBA"/>
</dbReference>
<keyword evidence="3" id="KW-0813">Transport</keyword>
<feature type="region of interest" description="Disordered" evidence="9">
    <location>
        <begin position="664"/>
        <end position="686"/>
    </location>
</feature>
<keyword evidence="4" id="KW-0762">Sugar transport</keyword>
<feature type="transmembrane region" description="Helical" evidence="10">
    <location>
        <begin position="89"/>
        <end position="106"/>
    </location>
</feature>
<dbReference type="InterPro" id="IPR020846">
    <property type="entry name" value="MFS_dom"/>
</dbReference>
<organism evidence="12">
    <name type="scientific">Kluyveromyces marxianus</name>
    <name type="common">Yeast</name>
    <name type="synonym">Candida kefyr</name>
    <dbReference type="NCBI Taxonomy" id="4911"/>
    <lineage>
        <taxon>Eukaryota</taxon>
        <taxon>Fungi</taxon>
        <taxon>Dikarya</taxon>
        <taxon>Ascomycota</taxon>
        <taxon>Saccharomycotina</taxon>
        <taxon>Saccharomycetes</taxon>
        <taxon>Saccharomycetales</taxon>
        <taxon>Saccharomycetaceae</taxon>
        <taxon>Kluyveromyces</taxon>
    </lineage>
</organism>
<feature type="transmembrane region" description="Helical" evidence="10">
    <location>
        <begin position="166"/>
        <end position="185"/>
    </location>
</feature>
<comment type="subcellular location">
    <subcellularLocation>
        <location evidence="1">Membrane</location>
        <topology evidence="1">Multi-pass membrane protein</topology>
    </subcellularLocation>
</comment>
<feature type="transmembrane region" description="Helical" evidence="10">
    <location>
        <begin position="224"/>
        <end position="244"/>
    </location>
</feature>
<feature type="compositionally biased region" description="Low complexity" evidence="9">
    <location>
        <begin position="604"/>
        <end position="614"/>
    </location>
</feature>
<protein>
    <submittedName>
        <fullName evidence="12">Glucose sensor</fullName>
    </submittedName>
</protein>
<feature type="region of interest" description="Disordered" evidence="9">
    <location>
        <begin position="597"/>
        <end position="619"/>
    </location>
</feature>
<feature type="transmembrane region" description="Helical" evidence="10">
    <location>
        <begin position="445"/>
        <end position="467"/>
    </location>
</feature>
<reference evidence="12" key="1">
    <citation type="submission" date="2020-02" db="EMBL/GenBank/DDBJ databases">
        <title>Releasing the glucose repression to xylose assimilation.</title>
        <authorList>
            <person name="Wang D."/>
            <person name="Hong J."/>
        </authorList>
    </citation>
    <scope>NUCLEOTIDE SEQUENCE</scope>
    <source>
        <strain evidence="12">NBRC 1777</strain>
    </source>
</reference>
<evidence type="ECO:0000256" key="7">
    <source>
        <dbReference type="ARBA" id="ARBA00023136"/>
    </source>
</evidence>
<dbReference type="GO" id="GO:0010255">
    <property type="term" value="P:glucose mediated signaling pathway"/>
    <property type="evidence" value="ECO:0007669"/>
    <property type="project" value="UniProtKB-ARBA"/>
</dbReference>
<evidence type="ECO:0000313" key="12">
    <source>
        <dbReference type="EMBL" id="QPM65721.1"/>
    </source>
</evidence>
<dbReference type="VEuPathDB" id="FungiDB:KLMA_60507"/>
<dbReference type="InterPro" id="IPR005828">
    <property type="entry name" value="MFS_sugar_transport-like"/>
</dbReference>
<dbReference type="InterPro" id="IPR050360">
    <property type="entry name" value="MFS_Sugar_Transporters"/>
</dbReference>
<dbReference type="PROSITE" id="PS50850">
    <property type="entry name" value="MFS"/>
    <property type="match status" value="1"/>
</dbReference>
<evidence type="ECO:0000256" key="10">
    <source>
        <dbReference type="SAM" id="Phobius"/>
    </source>
</evidence>
<feature type="compositionally biased region" description="Acidic residues" evidence="9">
    <location>
        <begin position="677"/>
        <end position="686"/>
    </location>
</feature>
<dbReference type="PANTHER" id="PTHR48022:SF16">
    <property type="entry name" value="HIGH GLUCOSE SENSOR RGT2-RELATED"/>
    <property type="match status" value="1"/>
</dbReference>
<name>A0A7T1AGY3_KLUMA</name>
<feature type="transmembrane region" description="Helical" evidence="10">
    <location>
        <begin position="256"/>
        <end position="277"/>
    </location>
</feature>
<evidence type="ECO:0000256" key="2">
    <source>
        <dbReference type="ARBA" id="ARBA00010992"/>
    </source>
</evidence>
<dbReference type="InterPro" id="IPR003663">
    <property type="entry name" value="Sugar/inositol_transpt"/>
</dbReference>
<feature type="compositionally biased region" description="Low complexity" evidence="9">
    <location>
        <begin position="795"/>
        <end position="813"/>
    </location>
</feature>
<evidence type="ECO:0000256" key="9">
    <source>
        <dbReference type="SAM" id="MobiDB-lite"/>
    </source>
</evidence>
<feature type="transmembrane region" description="Helical" evidence="10">
    <location>
        <begin position="136"/>
        <end position="154"/>
    </location>
</feature>
<feature type="region of interest" description="Disordered" evidence="9">
    <location>
        <begin position="711"/>
        <end position="747"/>
    </location>
</feature>
<feature type="compositionally biased region" description="Low complexity" evidence="9">
    <location>
        <begin position="723"/>
        <end position="732"/>
    </location>
</feature>
<feature type="transmembrane region" description="Helical" evidence="10">
    <location>
        <begin position="384"/>
        <end position="405"/>
    </location>
</feature>
<accession>A0A7T1AGY3</accession>
<dbReference type="AlphaFoldDB" id="A0A7T1AGY3"/>
<evidence type="ECO:0000256" key="3">
    <source>
        <dbReference type="ARBA" id="ARBA00022448"/>
    </source>
</evidence>
<evidence type="ECO:0000256" key="4">
    <source>
        <dbReference type="ARBA" id="ARBA00022597"/>
    </source>
</evidence>